<dbReference type="InterPro" id="IPR000100">
    <property type="entry name" value="RNase_P"/>
</dbReference>
<evidence type="ECO:0000256" key="5">
    <source>
        <dbReference type="ARBA" id="ARBA00022801"/>
    </source>
</evidence>
<evidence type="ECO:0000256" key="7">
    <source>
        <dbReference type="HAMAP-Rule" id="MF_00227"/>
    </source>
</evidence>
<dbReference type="Pfam" id="PF00825">
    <property type="entry name" value="Ribonuclease_P"/>
    <property type="match status" value="1"/>
</dbReference>
<dbReference type="GO" id="GO:0001682">
    <property type="term" value="P:tRNA 5'-leader removal"/>
    <property type="evidence" value="ECO:0007669"/>
    <property type="project" value="UniProtKB-UniRule"/>
</dbReference>
<keyword evidence="4 7" id="KW-0255">Endonuclease</keyword>
<dbReference type="GO" id="GO:0004526">
    <property type="term" value="F:ribonuclease P activity"/>
    <property type="evidence" value="ECO:0007669"/>
    <property type="project" value="UniProtKB-UniRule"/>
</dbReference>
<dbReference type="SUPFAM" id="SSF54211">
    <property type="entry name" value="Ribosomal protein S5 domain 2-like"/>
    <property type="match status" value="1"/>
</dbReference>
<dbReference type="PANTHER" id="PTHR33992">
    <property type="entry name" value="RIBONUCLEASE P PROTEIN COMPONENT"/>
    <property type="match status" value="1"/>
</dbReference>
<dbReference type="GO" id="GO:0030677">
    <property type="term" value="C:ribonuclease P complex"/>
    <property type="evidence" value="ECO:0007669"/>
    <property type="project" value="TreeGrafter"/>
</dbReference>
<dbReference type="HAMAP" id="MF_00227">
    <property type="entry name" value="RNase_P"/>
    <property type="match status" value="1"/>
</dbReference>
<gene>
    <name evidence="7" type="primary">rnpA</name>
    <name evidence="9" type="ORF">A3F61_02260</name>
</gene>
<comment type="caution">
    <text evidence="9">The sequence shown here is derived from an EMBL/GenBank/DDBJ whole genome shotgun (WGS) entry which is preliminary data.</text>
</comment>
<keyword evidence="6 7" id="KW-0694">RNA-binding</keyword>
<name>A0A1G1V8N4_9BACT</name>
<comment type="subunit">
    <text evidence="7">Consists of a catalytic RNA component (M1 or rnpB) and a protein subunit.</text>
</comment>
<dbReference type="InterPro" id="IPR020568">
    <property type="entry name" value="Ribosomal_Su5_D2-typ_SF"/>
</dbReference>
<dbReference type="Gene3D" id="3.30.230.10">
    <property type="match status" value="1"/>
</dbReference>
<dbReference type="EMBL" id="MHCA01000033">
    <property type="protein sequence ID" value="OGY11661.1"/>
    <property type="molecule type" value="Genomic_DNA"/>
</dbReference>
<accession>A0A1G1V8N4</accession>
<dbReference type="AlphaFoldDB" id="A0A1G1V8N4"/>
<comment type="function">
    <text evidence="1 7">RNaseP catalyzes the removal of the 5'-leader sequence from pre-tRNA to produce the mature 5'-terminus. It can also cleave other RNA substrates such as 4.5S RNA. The protein component plays an auxiliary but essential role in vivo by binding to the 5'-leader sequence and broadening the substrate specificity of the ribozyme.</text>
</comment>
<keyword evidence="3 7" id="KW-0540">Nuclease</keyword>
<organism evidence="9 10">
    <name type="scientific">Candidatus Blackburnbacteria bacterium RIFCSPHIGHO2_12_FULL_41_13b</name>
    <dbReference type="NCBI Taxonomy" id="1797517"/>
    <lineage>
        <taxon>Bacteria</taxon>
        <taxon>Candidatus Blackburniibacteriota</taxon>
    </lineage>
</organism>
<evidence type="ECO:0000256" key="1">
    <source>
        <dbReference type="ARBA" id="ARBA00002663"/>
    </source>
</evidence>
<dbReference type="NCBIfam" id="TIGR00188">
    <property type="entry name" value="rnpA"/>
    <property type="match status" value="1"/>
</dbReference>
<dbReference type="InterPro" id="IPR014721">
    <property type="entry name" value="Ribsml_uS5_D2-typ_fold_subgr"/>
</dbReference>
<dbReference type="GO" id="GO:0042781">
    <property type="term" value="F:3'-tRNA processing endoribonuclease activity"/>
    <property type="evidence" value="ECO:0007669"/>
    <property type="project" value="TreeGrafter"/>
</dbReference>
<keyword evidence="5 7" id="KW-0378">Hydrolase</keyword>
<proteinExistence type="inferred from homology"/>
<dbReference type="PANTHER" id="PTHR33992:SF1">
    <property type="entry name" value="RIBONUCLEASE P PROTEIN COMPONENT"/>
    <property type="match status" value="1"/>
</dbReference>
<evidence type="ECO:0000313" key="9">
    <source>
        <dbReference type="EMBL" id="OGY11661.1"/>
    </source>
</evidence>
<protein>
    <recommendedName>
        <fullName evidence="7 8">Ribonuclease P protein component</fullName>
        <shortName evidence="7">RNase P protein</shortName>
        <shortName evidence="7">RNaseP protein</shortName>
        <ecNumber evidence="7 8">3.1.26.5</ecNumber>
    </recommendedName>
    <alternativeName>
        <fullName evidence="7">Protein C5</fullName>
    </alternativeName>
</protein>
<evidence type="ECO:0000256" key="8">
    <source>
        <dbReference type="NCBIfam" id="TIGR00188"/>
    </source>
</evidence>
<dbReference type="Proteomes" id="UP000178272">
    <property type="component" value="Unassembled WGS sequence"/>
</dbReference>
<dbReference type="STRING" id="1797517.A3F61_02260"/>
<dbReference type="GO" id="GO:0000049">
    <property type="term" value="F:tRNA binding"/>
    <property type="evidence" value="ECO:0007669"/>
    <property type="project" value="UniProtKB-UniRule"/>
</dbReference>
<comment type="catalytic activity">
    <reaction evidence="7">
        <text>Endonucleolytic cleavage of RNA, removing 5'-extranucleotides from tRNA precursor.</text>
        <dbReference type="EC" id="3.1.26.5"/>
    </reaction>
</comment>
<evidence type="ECO:0000256" key="6">
    <source>
        <dbReference type="ARBA" id="ARBA00022884"/>
    </source>
</evidence>
<evidence type="ECO:0000313" key="10">
    <source>
        <dbReference type="Proteomes" id="UP000178272"/>
    </source>
</evidence>
<dbReference type="EC" id="3.1.26.5" evidence="7 8"/>
<reference evidence="9 10" key="1">
    <citation type="journal article" date="2016" name="Nat. Commun.">
        <title>Thousands of microbial genomes shed light on interconnected biogeochemical processes in an aquifer system.</title>
        <authorList>
            <person name="Anantharaman K."/>
            <person name="Brown C.T."/>
            <person name="Hug L.A."/>
            <person name="Sharon I."/>
            <person name="Castelle C.J."/>
            <person name="Probst A.J."/>
            <person name="Thomas B.C."/>
            <person name="Singh A."/>
            <person name="Wilkins M.J."/>
            <person name="Karaoz U."/>
            <person name="Brodie E.L."/>
            <person name="Williams K.H."/>
            <person name="Hubbard S.S."/>
            <person name="Banfield J.F."/>
        </authorList>
    </citation>
    <scope>NUCLEOTIDE SEQUENCE [LARGE SCALE GENOMIC DNA]</scope>
</reference>
<evidence type="ECO:0000256" key="4">
    <source>
        <dbReference type="ARBA" id="ARBA00022759"/>
    </source>
</evidence>
<dbReference type="InterPro" id="IPR020539">
    <property type="entry name" value="RNase_P_CS"/>
</dbReference>
<sequence>MLPKKNRLTLKADFQTVLKQGKIQHAKYYAFSCVLTEAPEKKVGIIVSNKISKKAVERNKIRRAARAAAQEMLENLPNGILGVFLAKPQANLQTHGVLNKDAREVLKKVV</sequence>
<dbReference type="PROSITE" id="PS00648">
    <property type="entry name" value="RIBONUCLEASE_P"/>
    <property type="match status" value="1"/>
</dbReference>
<evidence type="ECO:0000256" key="2">
    <source>
        <dbReference type="ARBA" id="ARBA00022694"/>
    </source>
</evidence>
<comment type="similarity">
    <text evidence="7">Belongs to the RnpA family.</text>
</comment>
<evidence type="ECO:0000256" key="3">
    <source>
        <dbReference type="ARBA" id="ARBA00022722"/>
    </source>
</evidence>
<keyword evidence="2 7" id="KW-0819">tRNA processing</keyword>